<protein>
    <recommendedName>
        <fullName evidence="2">FMN-binding domain-containing protein</fullName>
    </recommendedName>
</protein>
<dbReference type="eggNOG" id="COG3976">
    <property type="taxonomic scope" value="Bacteria"/>
</dbReference>
<sequence>MSHADRPPARHTNNRPSPRAVTGPTPRLLALGSAAVLSVYAAGFNRTRAIAESLDAQDTARRRPIASAPLQHGDAGTVVPAAANTAPRPDSPQSIGPEDITGQPQATRQTASGTSNSPRADSVAGKKQLDETLSREVPAERTDMVTQTFGAETSLQKAPTVVAGTSVRQESSLGQAALTAPTRIVAVNPSIIAAPSAPAPVPAPPAAKPVATAAPKAAAPAAKAADSVPAPAGWQDGTYIGYGASRHGDVESTVMVEKGKIVAAAISRCLTQYSCSWIAHLQQQVVTRQSPDVDNVSGATHSANAFYYSVIDALNKAK</sequence>
<dbReference type="RefSeq" id="WP_012683569.1">
    <property type="nucleotide sequence ID" value="NC_012489.1"/>
</dbReference>
<dbReference type="STRING" id="379066.GAU_2080"/>
<keyword evidence="4" id="KW-1185">Reference proteome</keyword>
<organism evidence="3 4">
    <name type="scientific">Gemmatimonas aurantiaca (strain DSM 14586 / JCM 11422 / NBRC 100505 / T-27)</name>
    <dbReference type="NCBI Taxonomy" id="379066"/>
    <lineage>
        <taxon>Bacteria</taxon>
        <taxon>Pseudomonadati</taxon>
        <taxon>Gemmatimonadota</taxon>
        <taxon>Gemmatimonadia</taxon>
        <taxon>Gemmatimonadales</taxon>
        <taxon>Gemmatimonadaceae</taxon>
        <taxon>Gemmatimonas</taxon>
    </lineage>
</organism>
<dbReference type="Pfam" id="PF04205">
    <property type="entry name" value="FMN_bind"/>
    <property type="match status" value="1"/>
</dbReference>
<feature type="domain" description="FMN-binding" evidence="2">
    <location>
        <begin position="241"/>
        <end position="317"/>
    </location>
</feature>
<evidence type="ECO:0000313" key="3">
    <source>
        <dbReference type="EMBL" id="BAH39122.1"/>
    </source>
</evidence>
<reference evidence="4" key="1">
    <citation type="submission" date="2006-03" db="EMBL/GenBank/DDBJ databases">
        <title>Complete genome sequence of Gemmatimonas aurantiaca T-27 that represents a novel phylum Gemmatimonadetes.</title>
        <authorList>
            <person name="Takasaki K."/>
            <person name="Ichikawa N."/>
            <person name="Miura H."/>
            <person name="Matsushita S."/>
            <person name="Watanabe Y."/>
            <person name="Oguchi A."/>
            <person name="Ankai A."/>
            <person name="Yashiro I."/>
            <person name="Takahashi M."/>
            <person name="Terui Y."/>
            <person name="Fukui S."/>
            <person name="Yokoyama H."/>
            <person name="Tanikawa S."/>
            <person name="Hanada S."/>
            <person name="Kamagata Y."/>
            <person name="Fujita N."/>
        </authorList>
    </citation>
    <scope>NUCLEOTIDE SEQUENCE [LARGE SCALE GENOMIC DNA]</scope>
    <source>
        <strain evidence="4">T-27 / DSM 14586 / JCM 11422 / NBRC 100505</strain>
    </source>
</reference>
<gene>
    <name evidence="3" type="ordered locus">GAU_2080</name>
</gene>
<dbReference type="GO" id="GO:0016020">
    <property type="term" value="C:membrane"/>
    <property type="evidence" value="ECO:0007669"/>
    <property type="project" value="InterPro"/>
</dbReference>
<feature type="compositionally biased region" description="Polar residues" evidence="1">
    <location>
        <begin position="102"/>
        <end position="119"/>
    </location>
</feature>
<name>C1A9E5_GEMAT</name>
<dbReference type="InterPro" id="IPR007329">
    <property type="entry name" value="FMN-bd"/>
</dbReference>
<dbReference type="Proteomes" id="UP000002209">
    <property type="component" value="Chromosome"/>
</dbReference>
<proteinExistence type="predicted"/>
<feature type="region of interest" description="Disordered" evidence="1">
    <location>
        <begin position="67"/>
        <end position="141"/>
    </location>
</feature>
<dbReference type="KEGG" id="gau:GAU_2080"/>
<dbReference type="SMART" id="SM00900">
    <property type="entry name" value="FMN_bind"/>
    <property type="match status" value="1"/>
</dbReference>
<dbReference type="GO" id="GO:0010181">
    <property type="term" value="F:FMN binding"/>
    <property type="evidence" value="ECO:0007669"/>
    <property type="project" value="InterPro"/>
</dbReference>
<feature type="region of interest" description="Disordered" evidence="1">
    <location>
        <begin position="1"/>
        <end position="26"/>
    </location>
</feature>
<evidence type="ECO:0000256" key="1">
    <source>
        <dbReference type="SAM" id="MobiDB-lite"/>
    </source>
</evidence>
<dbReference type="EMBL" id="AP009153">
    <property type="protein sequence ID" value="BAH39122.1"/>
    <property type="molecule type" value="Genomic_DNA"/>
</dbReference>
<evidence type="ECO:0000313" key="4">
    <source>
        <dbReference type="Proteomes" id="UP000002209"/>
    </source>
</evidence>
<accession>C1A9E5</accession>
<dbReference type="HOGENOM" id="CLU_873633_0_0_0"/>
<dbReference type="AlphaFoldDB" id="C1A9E5"/>
<dbReference type="Gene3D" id="3.90.1010.20">
    <property type="match status" value="1"/>
</dbReference>
<evidence type="ECO:0000259" key="2">
    <source>
        <dbReference type="SMART" id="SM00900"/>
    </source>
</evidence>
<feature type="compositionally biased region" description="Basic and acidic residues" evidence="1">
    <location>
        <begin position="127"/>
        <end position="141"/>
    </location>
</feature>